<evidence type="ECO:0000313" key="3">
    <source>
        <dbReference type="Proteomes" id="UP000051451"/>
    </source>
</evidence>
<name>A0A0R1VL64_9LACO</name>
<sequence length="114" mass="13483">MENILKELEELLLFYRKEDFKKLLDENYKEIGVSGKIYNKAMEMNYVNSHQVLSEKKFTISDFSSKKIGENLIMNSFKTTDKRTNVSAFRTSLWKKQVNGNWQIFFHQGTLTSE</sequence>
<dbReference type="Gene3D" id="3.10.450.50">
    <property type="match status" value="1"/>
</dbReference>
<evidence type="ECO:0000259" key="1">
    <source>
        <dbReference type="Pfam" id="PF14534"/>
    </source>
</evidence>
<comment type="caution">
    <text evidence="2">The sequence shown here is derived from an EMBL/GenBank/DDBJ whole genome shotgun (WGS) entry which is preliminary data.</text>
</comment>
<dbReference type="InterPro" id="IPR027843">
    <property type="entry name" value="DUF4440"/>
</dbReference>
<dbReference type="Pfam" id="PF14534">
    <property type="entry name" value="DUF4440"/>
    <property type="match status" value="1"/>
</dbReference>
<dbReference type="OrthoDB" id="121974at2"/>
<keyword evidence="3" id="KW-1185">Reference proteome</keyword>
<protein>
    <recommendedName>
        <fullName evidence="1">DUF4440 domain-containing protein</fullName>
    </recommendedName>
</protein>
<accession>A0A0R1VL64</accession>
<dbReference type="PATRIC" id="fig|1423750.3.peg.551"/>
<reference evidence="2 3" key="1">
    <citation type="journal article" date="2015" name="Genome Announc.">
        <title>Expanding the biotechnology potential of lactobacilli through comparative genomics of 213 strains and associated genera.</title>
        <authorList>
            <person name="Sun Z."/>
            <person name="Harris H.M."/>
            <person name="McCann A."/>
            <person name="Guo C."/>
            <person name="Argimon S."/>
            <person name="Zhang W."/>
            <person name="Yang X."/>
            <person name="Jeffery I.B."/>
            <person name="Cooney J.C."/>
            <person name="Kagawa T.F."/>
            <person name="Liu W."/>
            <person name="Song Y."/>
            <person name="Salvetti E."/>
            <person name="Wrobel A."/>
            <person name="Rasinkangas P."/>
            <person name="Parkhill J."/>
            <person name="Rea M.C."/>
            <person name="O'Sullivan O."/>
            <person name="Ritari J."/>
            <person name="Douillard F.P."/>
            <person name="Paul Ross R."/>
            <person name="Yang R."/>
            <person name="Briner A.E."/>
            <person name="Felis G.E."/>
            <person name="de Vos W.M."/>
            <person name="Barrangou R."/>
            <person name="Klaenhammer T.R."/>
            <person name="Caufield P.W."/>
            <person name="Cui Y."/>
            <person name="Zhang H."/>
            <person name="O'Toole P.W."/>
        </authorList>
    </citation>
    <scope>NUCLEOTIDE SEQUENCE [LARGE SCALE GENOMIC DNA]</scope>
    <source>
        <strain evidence="2 3">DSM 18630</strain>
    </source>
</reference>
<dbReference type="SUPFAM" id="SSF54427">
    <property type="entry name" value="NTF2-like"/>
    <property type="match status" value="1"/>
</dbReference>
<dbReference type="AlphaFoldDB" id="A0A0R1VL64"/>
<gene>
    <name evidence="2" type="ORF">FC89_GL000534</name>
</gene>
<dbReference type="RefSeq" id="WP_057871312.1">
    <property type="nucleotide sequence ID" value="NZ_AZGB01000015.1"/>
</dbReference>
<dbReference type="GeneID" id="98318575"/>
<dbReference type="Proteomes" id="UP000051451">
    <property type="component" value="Unassembled WGS sequence"/>
</dbReference>
<dbReference type="InterPro" id="IPR032710">
    <property type="entry name" value="NTF2-like_dom_sf"/>
</dbReference>
<proteinExistence type="predicted"/>
<organism evidence="2 3">
    <name type="scientific">Liquorilactobacillus ghanensis DSM 18630</name>
    <dbReference type="NCBI Taxonomy" id="1423750"/>
    <lineage>
        <taxon>Bacteria</taxon>
        <taxon>Bacillati</taxon>
        <taxon>Bacillota</taxon>
        <taxon>Bacilli</taxon>
        <taxon>Lactobacillales</taxon>
        <taxon>Lactobacillaceae</taxon>
        <taxon>Liquorilactobacillus</taxon>
    </lineage>
</organism>
<feature type="domain" description="DUF4440" evidence="1">
    <location>
        <begin position="19"/>
        <end position="104"/>
    </location>
</feature>
<evidence type="ECO:0000313" key="2">
    <source>
        <dbReference type="EMBL" id="KRM06394.1"/>
    </source>
</evidence>
<dbReference type="EMBL" id="AZGB01000015">
    <property type="protein sequence ID" value="KRM06394.1"/>
    <property type="molecule type" value="Genomic_DNA"/>
</dbReference>